<evidence type="ECO:0000256" key="8">
    <source>
        <dbReference type="RuleBase" id="RU003664"/>
    </source>
</evidence>
<evidence type="ECO:0000256" key="4">
    <source>
        <dbReference type="ARBA" id="ARBA00022598"/>
    </source>
</evidence>
<evidence type="ECO:0000259" key="9">
    <source>
        <dbReference type="Pfam" id="PF02875"/>
    </source>
</evidence>
<dbReference type="InterPro" id="IPR004101">
    <property type="entry name" value="Mur_ligase_C"/>
</dbReference>
<gene>
    <name evidence="7" type="primary">murD</name>
    <name evidence="11" type="ORF">F6R98_04835</name>
</gene>
<dbReference type="Pfam" id="PF02875">
    <property type="entry name" value="Mur_ligase_C"/>
    <property type="match status" value="1"/>
</dbReference>
<reference evidence="11 12" key="1">
    <citation type="submission" date="2019-09" db="EMBL/GenBank/DDBJ databases">
        <title>Ecophysiology of the spiral-shaped methanotroph Methylospira mobilis as revealed by the complete genome sequence.</title>
        <authorList>
            <person name="Oshkin I.Y."/>
            <person name="Dedysh S.N."/>
            <person name="Miroshnikov K."/>
            <person name="Danilova O.V."/>
            <person name="Hakobyan A."/>
            <person name="Liesack W."/>
        </authorList>
    </citation>
    <scope>NUCLEOTIDE SEQUENCE [LARGE SCALE GENOMIC DNA]</scope>
    <source>
        <strain evidence="11 12">Shm1</strain>
    </source>
</reference>
<dbReference type="KEGG" id="mmob:F6R98_04835"/>
<keyword evidence="7 8" id="KW-0133">Cell shape</keyword>
<dbReference type="SUPFAM" id="SSF53244">
    <property type="entry name" value="MurD-like peptide ligases, peptide-binding domain"/>
    <property type="match status" value="1"/>
</dbReference>
<dbReference type="GO" id="GO:0051301">
    <property type="term" value="P:cell division"/>
    <property type="evidence" value="ECO:0007669"/>
    <property type="project" value="UniProtKB-KW"/>
</dbReference>
<comment type="pathway">
    <text evidence="2 7 8">Cell wall biogenesis; peptidoglycan biosynthesis.</text>
</comment>
<sequence>MSHVAERENALDVKTAFSSLGLDYQSRVLVIGLGKTGLSVTRFLSSLNLKVAVVDSRPAPPELGTLRELLPDVAVFTGGFSSHAFKAATHLIVSPGVSLEIPEIKAALMRGVELISDVDLFACVARAPVIAISGANGKSTVTCLVGAMAEADDKKAGVGGNLGTPALDMLRDDIQLYILELSSFQTERTRLLEPSAATVLNISPDHMDRYSGVEAYAEAKRRIFNGSGVMVLNEDDELVAAMARSGRDCRWFSTRPESRADYRLETINGEEWLLACGEPLLRGSEVRIKGRHNLANALAALALGDAMGFARSSLVRALKQFNGLDHRMQWVAEQGGVTWINDSKATNIGACVAALEGLQGAAVLIAGGDSKGADFSLLAPVAEKKLRAAILMGRDAGLLEVHLGKVVKTVRVENMKQAVAAARTLAQPGDTVLLAPACASLDQYKDYQERGRIFVEQVRVQVV</sequence>
<keyword evidence="7 8" id="KW-0131">Cell cycle</keyword>
<organism evidence="11 12">
    <name type="scientific">Candidatus Methylospira mobilis</name>
    <dbReference type="NCBI Taxonomy" id="1808979"/>
    <lineage>
        <taxon>Bacteria</taxon>
        <taxon>Pseudomonadati</taxon>
        <taxon>Pseudomonadota</taxon>
        <taxon>Gammaproteobacteria</taxon>
        <taxon>Methylococcales</taxon>
        <taxon>Methylococcaceae</taxon>
        <taxon>Candidatus Methylospira</taxon>
    </lineage>
</organism>
<name>A0A5Q0BIP7_9GAMM</name>
<dbReference type="Gene3D" id="3.90.190.20">
    <property type="entry name" value="Mur ligase, C-terminal domain"/>
    <property type="match status" value="1"/>
</dbReference>
<dbReference type="SUPFAM" id="SSF51984">
    <property type="entry name" value="MurCD N-terminal domain"/>
    <property type="match status" value="1"/>
</dbReference>
<evidence type="ECO:0000256" key="2">
    <source>
        <dbReference type="ARBA" id="ARBA00004752"/>
    </source>
</evidence>
<proteinExistence type="inferred from homology"/>
<dbReference type="UniPathway" id="UPA00219"/>
<dbReference type="GO" id="GO:0008764">
    <property type="term" value="F:UDP-N-acetylmuramoylalanine-D-glutamate ligase activity"/>
    <property type="evidence" value="ECO:0007669"/>
    <property type="project" value="UniProtKB-UniRule"/>
</dbReference>
<dbReference type="GO" id="GO:0005737">
    <property type="term" value="C:cytoplasm"/>
    <property type="evidence" value="ECO:0007669"/>
    <property type="project" value="UniProtKB-SubCell"/>
</dbReference>
<dbReference type="NCBIfam" id="TIGR01087">
    <property type="entry name" value="murD"/>
    <property type="match status" value="1"/>
</dbReference>
<dbReference type="GO" id="GO:0008360">
    <property type="term" value="P:regulation of cell shape"/>
    <property type="evidence" value="ECO:0007669"/>
    <property type="project" value="UniProtKB-KW"/>
</dbReference>
<keyword evidence="7 8" id="KW-0961">Cell wall biogenesis/degradation</keyword>
<evidence type="ECO:0000313" key="11">
    <source>
        <dbReference type="EMBL" id="QFY42034.1"/>
    </source>
</evidence>
<keyword evidence="7 8" id="KW-0573">Peptidoglycan synthesis</keyword>
<evidence type="ECO:0000256" key="3">
    <source>
        <dbReference type="ARBA" id="ARBA00022490"/>
    </source>
</evidence>
<dbReference type="InterPro" id="IPR036565">
    <property type="entry name" value="Mur-like_cat_sf"/>
</dbReference>
<dbReference type="FunCoup" id="A0A5Q0BIP7">
    <property type="interactions" value="536"/>
</dbReference>
<dbReference type="RefSeq" id="WP_153248019.1">
    <property type="nucleotide sequence ID" value="NZ_CP044205.1"/>
</dbReference>
<dbReference type="EC" id="6.3.2.9" evidence="7 8"/>
<evidence type="ECO:0000256" key="5">
    <source>
        <dbReference type="ARBA" id="ARBA00022741"/>
    </source>
</evidence>
<feature type="domain" description="Mur ligase C-terminal" evidence="9">
    <location>
        <begin position="326"/>
        <end position="438"/>
    </location>
</feature>
<comment type="catalytic activity">
    <reaction evidence="7 8">
        <text>UDP-N-acetyl-alpha-D-muramoyl-L-alanine + D-glutamate + ATP = UDP-N-acetyl-alpha-D-muramoyl-L-alanyl-D-glutamate + ADP + phosphate + H(+)</text>
        <dbReference type="Rhea" id="RHEA:16429"/>
        <dbReference type="ChEBI" id="CHEBI:15378"/>
        <dbReference type="ChEBI" id="CHEBI:29986"/>
        <dbReference type="ChEBI" id="CHEBI:30616"/>
        <dbReference type="ChEBI" id="CHEBI:43474"/>
        <dbReference type="ChEBI" id="CHEBI:83898"/>
        <dbReference type="ChEBI" id="CHEBI:83900"/>
        <dbReference type="ChEBI" id="CHEBI:456216"/>
        <dbReference type="EC" id="6.3.2.9"/>
    </reaction>
</comment>
<dbReference type="Pfam" id="PF08245">
    <property type="entry name" value="Mur_ligase_M"/>
    <property type="match status" value="1"/>
</dbReference>
<dbReference type="EMBL" id="CP044205">
    <property type="protein sequence ID" value="QFY42034.1"/>
    <property type="molecule type" value="Genomic_DNA"/>
</dbReference>
<keyword evidence="6 7" id="KW-0067">ATP-binding</keyword>
<dbReference type="GO" id="GO:0009252">
    <property type="term" value="P:peptidoglycan biosynthetic process"/>
    <property type="evidence" value="ECO:0007669"/>
    <property type="project" value="UniProtKB-UniRule"/>
</dbReference>
<dbReference type="GO" id="GO:0071555">
    <property type="term" value="P:cell wall organization"/>
    <property type="evidence" value="ECO:0007669"/>
    <property type="project" value="UniProtKB-KW"/>
</dbReference>
<keyword evidence="3 7" id="KW-0963">Cytoplasm</keyword>
<feature type="domain" description="Mur ligase central" evidence="10">
    <location>
        <begin position="132"/>
        <end position="303"/>
    </location>
</feature>
<dbReference type="Pfam" id="PF21799">
    <property type="entry name" value="MurD-like_N"/>
    <property type="match status" value="1"/>
</dbReference>
<dbReference type="Proteomes" id="UP000325755">
    <property type="component" value="Chromosome"/>
</dbReference>
<keyword evidence="7 8" id="KW-0132">Cell division</keyword>
<dbReference type="SUPFAM" id="SSF53623">
    <property type="entry name" value="MurD-like peptide ligases, catalytic domain"/>
    <property type="match status" value="1"/>
</dbReference>
<dbReference type="PANTHER" id="PTHR43692:SF1">
    <property type="entry name" value="UDP-N-ACETYLMURAMOYLALANINE--D-GLUTAMATE LIGASE"/>
    <property type="match status" value="1"/>
</dbReference>
<dbReference type="InterPro" id="IPR013221">
    <property type="entry name" value="Mur_ligase_cen"/>
</dbReference>
<comment type="similarity">
    <text evidence="7">Belongs to the MurCDEF family.</text>
</comment>
<evidence type="ECO:0000256" key="7">
    <source>
        <dbReference type="HAMAP-Rule" id="MF_00639"/>
    </source>
</evidence>
<dbReference type="AlphaFoldDB" id="A0A5Q0BIP7"/>
<comment type="subcellular location">
    <subcellularLocation>
        <location evidence="1 7 8">Cytoplasm</location>
    </subcellularLocation>
</comment>
<dbReference type="Gene3D" id="3.40.50.720">
    <property type="entry name" value="NAD(P)-binding Rossmann-like Domain"/>
    <property type="match status" value="1"/>
</dbReference>
<keyword evidence="5 7" id="KW-0547">Nucleotide-binding</keyword>
<dbReference type="GO" id="GO:0005524">
    <property type="term" value="F:ATP binding"/>
    <property type="evidence" value="ECO:0007669"/>
    <property type="project" value="UniProtKB-UniRule"/>
</dbReference>
<dbReference type="PANTHER" id="PTHR43692">
    <property type="entry name" value="UDP-N-ACETYLMURAMOYLALANINE--D-GLUTAMATE LIGASE"/>
    <property type="match status" value="1"/>
</dbReference>
<dbReference type="InterPro" id="IPR005762">
    <property type="entry name" value="MurD"/>
</dbReference>
<dbReference type="InterPro" id="IPR036615">
    <property type="entry name" value="Mur_ligase_C_dom_sf"/>
</dbReference>
<evidence type="ECO:0000256" key="6">
    <source>
        <dbReference type="ARBA" id="ARBA00022840"/>
    </source>
</evidence>
<dbReference type="Gene3D" id="3.40.1190.10">
    <property type="entry name" value="Mur-like, catalytic domain"/>
    <property type="match status" value="1"/>
</dbReference>
<accession>A0A5Q0BIP7</accession>
<evidence type="ECO:0000259" key="10">
    <source>
        <dbReference type="Pfam" id="PF08245"/>
    </source>
</evidence>
<evidence type="ECO:0000313" key="12">
    <source>
        <dbReference type="Proteomes" id="UP000325755"/>
    </source>
</evidence>
<keyword evidence="4 7" id="KW-0436">Ligase</keyword>
<keyword evidence="12" id="KW-1185">Reference proteome</keyword>
<dbReference type="OrthoDB" id="9809796at2"/>
<evidence type="ECO:0000256" key="1">
    <source>
        <dbReference type="ARBA" id="ARBA00004496"/>
    </source>
</evidence>
<dbReference type="InParanoid" id="A0A5Q0BIP7"/>
<feature type="binding site" evidence="7">
    <location>
        <begin position="134"/>
        <end position="140"/>
    </location>
    <ligand>
        <name>ATP</name>
        <dbReference type="ChEBI" id="CHEBI:30616"/>
    </ligand>
</feature>
<comment type="function">
    <text evidence="7 8">Cell wall formation. Catalyzes the addition of glutamate to the nucleotide precursor UDP-N-acetylmuramoyl-L-alanine (UMA).</text>
</comment>
<dbReference type="HAMAP" id="MF_00639">
    <property type="entry name" value="MurD"/>
    <property type="match status" value="1"/>
</dbReference>
<protein>
    <recommendedName>
        <fullName evidence="7 8">UDP-N-acetylmuramoylalanine--D-glutamate ligase</fullName>
        <ecNumber evidence="7 8">6.3.2.9</ecNumber>
    </recommendedName>
    <alternativeName>
        <fullName evidence="7">D-glutamic acid-adding enzyme</fullName>
    </alternativeName>
    <alternativeName>
        <fullName evidence="7">UDP-N-acetylmuramoyl-L-alanyl-D-glutamate synthetase</fullName>
    </alternativeName>
</protein>